<sequence>MGGGAPVWVESMTKTATADVPATLAQLESLASVGCELVRVALPSQEDLLPFEQIVAKSPLPVVADVHFHHKLAVAACKAGCCGVRINPGNIGSDENIREVVRAAKDNRCHIRVGANSGSVSKELLSRFGGPTA</sequence>
<keyword evidence="2" id="KW-0408">Iron</keyword>
<protein>
    <recommendedName>
        <fullName evidence="3">IspG TIM-barrel domain-containing protein</fullName>
    </recommendedName>
</protein>
<accession>X1FSM3</accession>
<comment type="caution">
    <text evidence="4">The sequence shown here is derived from an EMBL/GenBank/DDBJ whole genome shotgun (WGS) entry which is preliminary data.</text>
</comment>
<dbReference type="Gene3D" id="3.20.20.20">
    <property type="entry name" value="Dihydropteroate synthase-like"/>
    <property type="match status" value="1"/>
</dbReference>
<feature type="domain" description="IspG TIM-barrel" evidence="3">
    <location>
        <begin position="1"/>
        <end position="132"/>
    </location>
</feature>
<organism evidence="4">
    <name type="scientific">marine sediment metagenome</name>
    <dbReference type="NCBI Taxonomy" id="412755"/>
    <lineage>
        <taxon>unclassified sequences</taxon>
        <taxon>metagenomes</taxon>
        <taxon>ecological metagenomes</taxon>
    </lineage>
</organism>
<keyword evidence="2" id="KW-0004">4Fe-4S</keyword>
<dbReference type="PANTHER" id="PTHR30454">
    <property type="entry name" value="4-HYDROXY-3-METHYLBUT-2-EN-1-YL DIPHOSPHATE SYNTHASE"/>
    <property type="match status" value="1"/>
</dbReference>
<feature type="non-terminal residue" evidence="4">
    <location>
        <position position="133"/>
    </location>
</feature>
<dbReference type="SUPFAM" id="SSF51412">
    <property type="entry name" value="Inosine monophosphate dehydrogenase (IMPDH)"/>
    <property type="match status" value="1"/>
</dbReference>
<evidence type="ECO:0000313" key="4">
    <source>
        <dbReference type="EMBL" id="GAH35515.1"/>
    </source>
</evidence>
<keyword evidence="2" id="KW-0479">Metal-binding</keyword>
<dbReference type="GO" id="GO:0051539">
    <property type="term" value="F:4 iron, 4 sulfur cluster binding"/>
    <property type="evidence" value="ECO:0007669"/>
    <property type="project" value="UniProtKB-KW"/>
</dbReference>
<evidence type="ECO:0000259" key="3">
    <source>
        <dbReference type="Pfam" id="PF04551"/>
    </source>
</evidence>
<gene>
    <name evidence="4" type="ORF">S03H2_18015</name>
</gene>
<dbReference type="GO" id="GO:0016114">
    <property type="term" value="P:terpenoid biosynthetic process"/>
    <property type="evidence" value="ECO:0007669"/>
    <property type="project" value="InterPro"/>
</dbReference>
<dbReference type="GO" id="GO:0046429">
    <property type="term" value="F:4-hydroxy-3-methylbut-2-en-1-yl diphosphate synthase activity (ferredoxin)"/>
    <property type="evidence" value="ECO:0007669"/>
    <property type="project" value="InterPro"/>
</dbReference>
<dbReference type="InterPro" id="IPR011005">
    <property type="entry name" value="Dihydropteroate_synth-like_sf"/>
</dbReference>
<dbReference type="PANTHER" id="PTHR30454:SF0">
    <property type="entry name" value="4-HYDROXY-3-METHYLBUT-2-EN-1-YL DIPHOSPHATE SYNTHASE (FERREDOXIN), CHLOROPLASTIC"/>
    <property type="match status" value="1"/>
</dbReference>
<dbReference type="InterPro" id="IPR058578">
    <property type="entry name" value="IspG_TIM"/>
</dbReference>
<dbReference type="GO" id="GO:0019288">
    <property type="term" value="P:isopentenyl diphosphate biosynthetic process, methylerythritol 4-phosphate pathway"/>
    <property type="evidence" value="ECO:0007669"/>
    <property type="project" value="TreeGrafter"/>
</dbReference>
<name>X1FSM3_9ZZZZ</name>
<dbReference type="EMBL" id="BARU01009322">
    <property type="protein sequence ID" value="GAH35515.1"/>
    <property type="molecule type" value="Genomic_DNA"/>
</dbReference>
<evidence type="ECO:0000256" key="2">
    <source>
        <dbReference type="ARBA" id="ARBA00022485"/>
    </source>
</evidence>
<proteinExistence type="predicted"/>
<evidence type="ECO:0000256" key="1">
    <source>
        <dbReference type="ARBA" id="ARBA00001966"/>
    </source>
</evidence>
<comment type="cofactor">
    <cofactor evidence="1">
        <name>[4Fe-4S] cluster</name>
        <dbReference type="ChEBI" id="CHEBI:49883"/>
    </cofactor>
</comment>
<keyword evidence="2" id="KW-0411">Iron-sulfur</keyword>
<dbReference type="Pfam" id="PF04551">
    <property type="entry name" value="GcpE"/>
    <property type="match status" value="1"/>
</dbReference>
<dbReference type="AlphaFoldDB" id="X1FSM3"/>
<reference evidence="4" key="1">
    <citation type="journal article" date="2014" name="Front. Microbiol.">
        <title>High frequency of phylogenetically diverse reductive dehalogenase-homologous genes in deep subseafloor sedimentary metagenomes.</title>
        <authorList>
            <person name="Kawai M."/>
            <person name="Futagami T."/>
            <person name="Toyoda A."/>
            <person name="Takaki Y."/>
            <person name="Nishi S."/>
            <person name="Hori S."/>
            <person name="Arai W."/>
            <person name="Tsubouchi T."/>
            <person name="Morono Y."/>
            <person name="Uchiyama I."/>
            <person name="Ito T."/>
            <person name="Fujiyama A."/>
            <person name="Inagaki F."/>
            <person name="Takami H."/>
        </authorList>
    </citation>
    <scope>NUCLEOTIDE SEQUENCE</scope>
    <source>
        <strain evidence="4">Expedition CK06-06</strain>
    </source>
</reference>
<dbReference type="InterPro" id="IPR004588">
    <property type="entry name" value="IspG_bac-typ"/>
</dbReference>